<evidence type="ECO:0000313" key="2">
    <source>
        <dbReference type="Proteomes" id="UP000799118"/>
    </source>
</evidence>
<keyword evidence="2" id="KW-1185">Reference proteome</keyword>
<sequence length="118" mass="13592">MAVRRYVTLFDSLFNLMDVPELEEAFNTMSTVRLTKWDVAELLSDTILLDTLLAKIPSKRRINGRVNDLSRMNPTYSDTQSSHMLKLKIDSSFKVPLSPDPIQYSRYGSSMRSVPYVR</sequence>
<reference evidence="1" key="1">
    <citation type="journal article" date="2019" name="Environ. Microbiol.">
        <title>Fungal ecological strategies reflected in gene transcription - a case study of two litter decomposers.</title>
        <authorList>
            <person name="Barbi F."/>
            <person name="Kohler A."/>
            <person name="Barry K."/>
            <person name="Baskaran P."/>
            <person name="Daum C."/>
            <person name="Fauchery L."/>
            <person name="Ihrmark K."/>
            <person name="Kuo A."/>
            <person name="LaButti K."/>
            <person name="Lipzen A."/>
            <person name="Morin E."/>
            <person name="Grigoriev I.V."/>
            <person name="Henrissat B."/>
            <person name="Lindahl B."/>
            <person name="Martin F."/>
        </authorList>
    </citation>
    <scope>NUCLEOTIDE SEQUENCE</scope>
    <source>
        <strain evidence="1">JB14</strain>
    </source>
</reference>
<dbReference type="AlphaFoldDB" id="A0A6A4H5Z4"/>
<gene>
    <name evidence="1" type="ORF">BT96DRAFT_999397</name>
</gene>
<organism evidence="1 2">
    <name type="scientific">Gymnopus androsaceus JB14</name>
    <dbReference type="NCBI Taxonomy" id="1447944"/>
    <lineage>
        <taxon>Eukaryota</taxon>
        <taxon>Fungi</taxon>
        <taxon>Dikarya</taxon>
        <taxon>Basidiomycota</taxon>
        <taxon>Agaricomycotina</taxon>
        <taxon>Agaricomycetes</taxon>
        <taxon>Agaricomycetidae</taxon>
        <taxon>Agaricales</taxon>
        <taxon>Marasmiineae</taxon>
        <taxon>Omphalotaceae</taxon>
        <taxon>Gymnopus</taxon>
    </lineage>
</organism>
<name>A0A6A4H5Z4_9AGAR</name>
<protein>
    <submittedName>
        <fullName evidence="1">Uncharacterized protein</fullName>
    </submittedName>
</protein>
<evidence type="ECO:0000313" key="1">
    <source>
        <dbReference type="EMBL" id="KAE9393531.1"/>
    </source>
</evidence>
<dbReference type="EMBL" id="ML769570">
    <property type="protein sequence ID" value="KAE9393531.1"/>
    <property type="molecule type" value="Genomic_DNA"/>
</dbReference>
<accession>A0A6A4H5Z4</accession>
<proteinExistence type="predicted"/>
<dbReference type="Proteomes" id="UP000799118">
    <property type="component" value="Unassembled WGS sequence"/>
</dbReference>